<comment type="caution">
    <text evidence="2">The sequence shown here is derived from an EMBL/GenBank/DDBJ whole genome shotgun (WGS) entry which is preliminary data.</text>
</comment>
<evidence type="ECO:0000256" key="1">
    <source>
        <dbReference type="SAM" id="MobiDB-lite"/>
    </source>
</evidence>
<dbReference type="AlphaFoldDB" id="A0A1V9YNF9"/>
<dbReference type="Proteomes" id="UP000243579">
    <property type="component" value="Unassembled WGS sequence"/>
</dbReference>
<gene>
    <name evidence="2" type="ORF">ACHHYP_20413</name>
</gene>
<dbReference type="EMBL" id="JNBR01001456">
    <property type="protein sequence ID" value="OQR87230.1"/>
    <property type="molecule type" value="Genomic_DNA"/>
</dbReference>
<feature type="compositionally biased region" description="Low complexity" evidence="1">
    <location>
        <begin position="185"/>
        <end position="196"/>
    </location>
</feature>
<evidence type="ECO:0000313" key="2">
    <source>
        <dbReference type="EMBL" id="OQR87230.1"/>
    </source>
</evidence>
<organism evidence="2 3">
    <name type="scientific">Achlya hypogyna</name>
    <name type="common">Oomycete</name>
    <name type="synonym">Protoachlya hypogyna</name>
    <dbReference type="NCBI Taxonomy" id="1202772"/>
    <lineage>
        <taxon>Eukaryota</taxon>
        <taxon>Sar</taxon>
        <taxon>Stramenopiles</taxon>
        <taxon>Oomycota</taxon>
        <taxon>Saprolegniomycetes</taxon>
        <taxon>Saprolegniales</taxon>
        <taxon>Achlyaceae</taxon>
        <taxon>Achlya</taxon>
    </lineage>
</organism>
<sequence length="282" mass="30882">MPKARFVEAPPPVFGLVGDVARSSALPKPAAPRPQAAQFLATTHGQRFVAMVAAMAELSHLNLSDSEGELEVTAAPEAPPIKPLTECATIDEPERVLYPRIKIPGPKPLKRRKRWRPKRSWKTSHATWVGTPSIDPFFVLQYDSAMERQQSLKALSALQPEPRTRLPARATAARFQVPSPNNALSSESESSSSSSSDDATDEPASAPLPTKPVRRFRPPPETPPPGNNYEPEPPAPRPKLAHVPVVLTPDMIAWLRASGMFLMKPKSQVAWTREAQLRPVGE</sequence>
<feature type="region of interest" description="Disordered" evidence="1">
    <location>
        <begin position="171"/>
        <end position="240"/>
    </location>
</feature>
<proteinExistence type="predicted"/>
<keyword evidence="3" id="KW-1185">Reference proteome</keyword>
<protein>
    <submittedName>
        <fullName evidence="2">Uncharacterized protein</fullName>
    </submittedName>
</protein>
<reference evidence="2 3" key="1">
    <citation type="journal article" date="2014" name="Genome Biol. Evol.">
        <title>The secreted proteins of Achlya hypogyna and Thraustotheca clavata identify the ancestral oomycete secretome and reveal gene acquisitions by horizontal gene transfer.</title>
        <authorList>
            <person name="Misner I."/>
            <person name="Blouin N."/>
            <person name="Leonard G."/>
            <person name="Richards T.A."/>
            <person name="Lane C.E."/>
        </authorList>
    </citation>
    <scope>NUCLEOTIDE SEQUENCE [LARGE SCALE GENOMIC DNA]</scope>
    <source>
        <strain evidence="2 3">ATCC 48635</strain>
    </source>
</reference>
<dbReference type="OrthoDB" id="79765at2759"/>
<name>A0A1V9YNF9_ACHHY</name>
<accession>A0A1V9YNF9</accession>
<evidence type="ECO:0000313" key="3">
    <source>
        <dbReference type="Proteomes" id="UP000243579"/>
    </source>
</evidence>
<feature type="compositionally biased region" description="Pro residues" evidence="1">
    <location>
        <begin position="219"/>
        <end position="237"/>
    </location>
</feature>